<protein>
    <recommendedName>
        <fullName evidence="3">Aquaporin</fullName>
    </recommendedName>
</protein>
<dbReference type="AlphaFoldDB" id="A0A098VVQ7"/>
<feature type="transmembrane region" description="Helical" evidence="12">
    <location>
        <begin position="147"/>
        <end position="165"/>
    </location>
</feature>
<reference evidence="13 14" key="1">
    <citation type="submission" date="2014-04" db="EMBL/GenBank/DDBJ databases">
        <title>A new species of microsporidia sheds light on the evolution of extreme parasitism.</title>
        <authorList>
            <person name="Haag K.L."/>
            <person name="James T.Y."/>
            <person name="Larsson R."/>
            <person name="Schaer T.M."/>
            <person name="Refardt D."/>
            <person name="Pombert J.-F."/>
            <person name="Ebert D."/>
        </authorList>
    </citation>
    <scope>NUCLEOTIDE SEQUENCE [LARGE SCALE GENOMIC DNA]</scope>
    <source>
        <strain evidence="13 14">UGP3</strain>
        <tissue evidence="13">Spores</tissue>
    </source>
</reference>
<dbReference type="GO" id="GO:0015250">
    <property type="term" value="F:water channel activity"/>
    <property type="evidence" value="ECO:0007669"/>
    <property type="project" value="TreeGrafter"/>
</dbReference>
<feature type="transmembrane region" description="Helical" evidence="12">
    <location>
        <begin position="45"/>
        <end position="67"/>
    </location>
</feature>
<name>A0A098VVQ7_9MICR</name>
<dbReference type="OrthoDB" id="3222at2759"/>
<evidence type="ECO:0000313" key="13">
    <source>
        <dbReference type="EMBL" id="KGG53208.1"/>
    </source>
</evidence>
<keyword evidence="7" id="KW-0677">Repeat</keyword>
<dbReference type="EMBL" id="JMKJ01000004">
    <property type="protein sequence ID" value="KGG53208.1"/>
    <property type="molecule type" value="Genomic_DNA"/>
</dbReference>
<evidence type="ECO:0000256" key="2">
    <source>
        <dbReference type="ARBA" id="ARBA00006175"/>
    </source>
</evidence>
<feature type="transmembrane region" description="Helical" evidence="12">
    <location>
        <begin position="94"/>
        <end position="115"/>
    </location>
</feature>
<evidence type="ECO:0000256" key="1">
    <source>
        <dbReference type="ARBA" id="ARBA00004651"/>
    </source>
</evidence>
<keyword evidence="5" id="KW-1003">Cell membrane</keyword>
<proteinExistence type="inferred from homology"/>
<dbReference type="Pfam" id="PF00230">
    <property type="entry name" value="MIP"/>
    <property type="match status" value="1"/>
</dbReference>
<feature type="transmembrane region" description="Helical" evidence="12">
    <location>
        <begin position="177"/>
        <end position="200"/>
    </location>
</feature>
<organism evidence="13 14">
    <name type="scientific">Mitosporidium daphniae</name>
    <dbReference type="NCBI Taxonomy" id="1485682"/>
    <lineage>
        <taxon>Eukaryota</taxon>
        <taxon>Fungi</taxon>
        <taxon>Fungi incertae sedis</taxon>
        <taxon>Microsporidia</taxon>
        <taxon>Mitosporidium</taxon>
    </lineage>
</organism>
<dbReference type="GO" id="GO:0005886">
    <property type="term" value="C:plasma membrane"/>
    <property type="evidence" value="ECO:0007669"/>
    <property type="project" value="UniProtKB-SubCell"/>
</dbReference>
<comment type="caution">
    <text evidence="13">The sequence shown here is derived from an EMBL/GenBank/DDBJ whole genome shotgun (WGS) entry which is preliminary data.</text>
</comment>
<dbReference type="InterPro" id="IPR034294">
    <property type="entry name" value="Aquaporin_transptr"/>
</dbReference>
<evidence type="ECO:0000256" key="4">
    <source>
        <dbReference type="ARBA" id="ARBA00022448"/>
    </source>
</evidence>
<evidence type="ECO:0000256" key="12">
    <source>
        <dbReference type="SAM" id="Phobius"/>
    </source>
</evidence>
<dbReference type="SUPFAM" id="SSF81338">
    <property type="entry name" value="Aquaporin-like"/>
    <property type="match status" value="1"/>
</dbReference>
<evidence type="ECO:0000256" key="6">
    <source>
        <dbReference type="ARBA" id="ARBA00022692"/>
    </source>
</evidence>
<feature type="transmembrane region" description="Helical" evidence="12">
    <location>
        <begin position="12"/>
        <end position="33"/>
    </location>
</feature>
<sequence>MSSSSSSKVFLALRCVVGEFLVTFIFLSVVYAMLINTSRATDPVIAGTVIPGLVVSMVATAIIYSFADVSGAHFNPAVTMGFIISGKMHPVKGVAYILAQLSASIAAAAFMFLIFPNNVAGWPKIAQVIPAVPPKSSPLATVLMMEFYLTFLLVYVIFATAVDIPAPPALRRLKNHFAPIAIGLTLGFLCYLGGSSSGGAFNPARVFGASVISGNFSSHWVYWVGDLLGGSFAALLHTFVFARKIGILSP</sequence>
<evidence type="ECO:0000256" key="8">
    <source>
        <dbReference type="ARBA" id="ARBA00022989"/>
    </source>
</evidence>
<dbReference type="PROSITE" id="PS00221">
    <property type="entry name" value="MIP"/>
    <property type="match status" value="1"/>
</dbReference>
<dbReference type="Proteomes" id="UP000029725">
    <property type="component" value="Unassembled WGS sequence"/>
</dbReference>
<dbReference type="PANTHER" id="PTHR19139">
    <property type="entry name" value="AQUAPORIN TRANSPORTER"/>
    <property type="match status" value="1"/>
</dbReference>
<keyword evidence="14" id="KW-1185">Reference proteome</keyword>
<dbReference type="PANTHER" id="PTHR19139:SF199">
    <property type="entry name" value="MIP17260P"/>
    <property type="match status" value="1"/>
</dbReference>
<comment type="subcellular location">
    <subcellularLocation>
        <location evidence="1">Cell membrane</location>
        <topology evidence="1">Multi-pass membrane protein</topology>
    </subcellularLocation>
</comment>
<dbReference type="RefSeq" id="XP_013239647.1">
    <property type="nucleotide sequence ID" value="XM_013384193.1"/>
</dbReference>
<dbReference type="InterPro" id="IPR000425">
    <property type="entry name" value="MIP"/>
</dbReference>
<keyword evidence="9 12" id="KW-0472">Membrane</keyword>
<evidence type="ECO:0000256" key="9">
    <source>
        <dbReference type="ARBA" id="ARBA00023136"/>
    </source>
</evidence>
<dbReference type="PRINTS" id="PR00783">
    <property type="entry name" value="MINTRINSICP"/>
</dbReference>
<dbReference type="InterPro" id="IPR022357">
    <property type="entry name" value="MIP_CS"/>
</dbReference>
<dbReference type="GeneID" id="25257904"/>
<dbReference type="InterPro" id="IPR023271">
    <property type="entry name" value="Aquaporin-like"/>
</dbReference>
<dbReference type="VEuPathDB" id="MicrosporidiaDB:DI09_103p40"/>
<dbReference type="HOGENOM" id="CLU_020019_3_4_1"/>
<keyword evidence="4 11" id="KW-0813">Transport</keyword>
<dbReference type="Gene3D" id="1.20.1080.10">
    <property type="entry name" value="Glycerol uptake facilitator protein"/>
    <property type="match status" value="1"/>
</dbReference>
<accession>A0A098VVQ7</accession>
<gene>
    <name evidence="13" type="ORF">DI09_103p40</name>
</gene>
<comment type="similarity">
    <text evidence="2 11">Belongs to the MIP/aquaporin (TC 1.A.8) family.</text>
</comment>
<evidence type="ECO:0000313" key="14">
    <source>
        <dbReference type="Proteomes" id="UP000029725"/>
    </source>
</evidence>
<evidence type="ECO:0000256" key="7">
    <source>
        <dbReference type="ARBA" id="ARBA00022737"/>
    </source>
</evidence>
<comment type="function">
    <text evidence="10">Water channel required to facilitate the transport of water across membranes. Involved in osmotolerance.</text>
</comment>
<keyword evidence="6 11" id="KW-0812">Transmembrane</keyword>
<evidence type="ECO:0000256" key="5">
    <source>
        <dbReference type="ARBA" id="ARBA00022475"/>
    </source>
</evidence>
<feature type="transmembrane region" description="Helical" evidence="12">
    <location>
        <begin position="220"/>
        <end position="242"/>
    </location>
</feature>
<evidence type="ECO:0000256" key="11">
    <source>
        <dbReference type="RuleBase" id="RU000477"/>
    </source>
</evidence>
<keyword evidence="8 12" id="KW-1133">Transmembrane helix</keyword>
<evidence type="ECO:0000256" key="3">
    <source>
        <dbReference type="ARBA" id="ARBA00021615"/>
    </source>
</evidence>
<evidence type="ECO:0000256" key="10">
    <source>
        <dbReference type="ARBA" id="ARBA00024994"/>
    </source>
</evidence>